<reference evidence="1" key="1">
    <citation type="submission" date="2006-12" db="EMBL/GenBank/DDBJ databases">
        <title>Complete sequence of Mycobacterium vanbaalenii PYR-1.</title>
        <authorList>
            <consortium name="US DOE Joint Genome Institute"/>
            <person name="Copeland A."/>
            <person name="Lucas S."/>
            <person name="Lapidus A."/>
            <person name="Barry K."/>
            <person name="Detter J.C."/>
            <person name="Glavina del Rio T."/>
            <person name="Hammon N."/>
            <person name="Israni S."/>
            <person name="Dalin E."/>
            <person name="Tice H."/>
            <person name="Pitluck S."/>
            <person name="Singan V."/>
            <person name="Schmutz J."/>
            <person name="Larimer F."/>
            <person name="Land M."/>
            <person name="Hauser L."/>
            <person name="Kyrpides N."/>
            <person name="Anderson I.J."/>
            <person name="Miller C."/>
            <person name="Richardson P."/>
        </authorList>
    </citation>
    <scope>NUCLEOTIDE SEQUENCE [LARGE SCALE GENOMIC DNA]</scope>
    <source>
        <strain evidence="1">PYR-1</strain>
    </source>
</reference>
<keyword evidence="2" id="KW-1185">Reference proteome</keyword>
<name>A1TB33_MYCVP</name>
<evidence type="ECO:0000313" key="1">
    <source>
        <dbReference type="EMBL" id="ABM14383.1"/>
    </source>
</evidence>
<evidence type="ECO:0000313" key="2">
    <source>
        <dbReference type="Proteomes" id="UP000009159"/>
    </source>
</evidence>
<proteinExistence type="predicted"/>
<dbReference type="Proteomes" id="UP000009159">
    <property type="component" value="Chromosome"/>
</dbReference>
<protein>
    <submittedName>
        <fullName evidence="1">Uncharacterized protein</fullName>
    </submittedName>
</protein>
<dbReference type="KEGG" id="mva:Mvan_3591"/>
<sequence>MTLRRALNNEGLMEEDRLAMLLEAERIARTCTTRWPHDRYHFRVLADVGIALADRFGRLDVLDDTIALMQAVEVDNPDPDFVRDRRDLEGTRRRYST</sequence>
<gene>
    <name evidence="1" type="ordered locus">Mvan_3591</name>
</gene>
<dbReference type="HOGENOM" id="CLU_2343754_0_0_11"/>
<organism evidence="1 2">
    <name type="scientific">Mycolicibacterium vanbaalenii (strain DSM 7251 / JCM 13017 / BCRC 16820 / KCTC 9966 / NRRL B-24157 / PYR-1)</name>
    <name type="common">Mycobacterium vanbaalenii</name>
    <dbReference type="NCBI Taxonomy" id="350058"/>
    <lineage>
        <taxon>Bacteria</taxon>
        <taxon>Bacillati</taxon>
        <taxon>Actinomycetota</taxon>
        <taxon>Actinomycetes</taxon>
        <taxon>Mycobacteriales</taxon>
        <taxon>Mycobacteriaceae</taxon>
        <taxon>Mycolicibacterium</taxon>
    </lineage>
</organism>
<dbReference type="EMBL" id="CP000511">
    <property type="protein sequence ID" value="ABM14383.1"/>
    <property type="molecule type" value="Genomic_DNA"/>
</dbReference>
<accession>A1TB33</accession>
<dbReference type="AlphaFoldDB" id="A1TB33"/>